<accession>A0ABT3X224</accession>
<keyword evidence="1" id="KW-1133">Transmembrane helix</keyword>
<evidence type="ECO:0000256" key="1">
    <source>
        <dbReference type="SAM" id="Phobius"/>
    </source>
</evidence>
<evidence type="ECO:0000313" key="4">
    <source>
        <dbReference type="Proteomes" id="UP001208017"/>
    </source>
</evidence>
<keyword evidence="4" id="KW-1185">Reference proteome</keyword>
<evidence type="ECO:0000313" key="3">
    <source>
        <dbReference type="EMBL" id="MCX7570944.1"/>
    </source>
</evidence>
<name>A0ABT3X224_9BACL</name>
<comment type="caution">
    <text evidence="3">The sequence shown here is derived from an EMBL/GenBank/DDBJ whole genome shotgun (WGS) entry which is preliminary data.</text>
</comment>
<dbReference type="InterPro" id="IPR018639">
    <property type="entry name" value="DUF2062"/>
</dbReference>
<protein>
    <submittedName>
        <fullName evidence="3">DUF2062 domain-containing protein</fullName>
    </submittedName>
</protein>
<dbReference type="Proteomes" id="UP001208017">
    <property type="component" value="Unassembled WGS sequence"/>
</dbReference>
<feature type="domain" description="DUF2062" evidence="2">
    <location>
        <begin position="18"/>
        <end position="161"/>
    </location>
</feature>
<evidence type="ECO:0000259" key="2">
    <source>
        <dbReference type="Pfam" id="PF09835"/>
    </source>
</evidence>
<dbReference type="PANTHER" id="PTHR40547:SF1">
    <property type="entry name" value="SLL0298 PROTEIN"/>
    <property type="match status" value="1"/>
</dbReference>
<dbReference type="RefSeq" id="WP_267152188.1">
    <property type="nucleotide sequence ID" value="NZ_JAPMLT010000007.1"/>
</dbReference>
<dbReference type="PANTHER" id="PTHR40547">
    <property type="entry name" value="SLL0298 PROTEIN"/>
    <property type="match status" value="1"/>
</dbReference>
<feature type="transmembrane region" description="Helical" evidence="1">
    <location>
        <begin position="50"/>
        <end position="70"/>
    </location>
</feature>
<keyword evidence="1" id="KW-0812">Transmembrane</keyword>
<sequence length="188" mass="20930">MDQQKTPNSSTTRIQSLKRWARYKILQLFRAKGGAAIVAKGFSIGIFIEMFTLPTLGLAALLILPLVYLFRASLPGALIGFLFGKIIYLPMAFLNQKVGNFIVPDDFLATTHFSAPWLETVFSLIRGTLDLIVGGMIVGAVLGVIVYFPIKYLLELAQNKRTEKRRARRSLAEPITELADIEIKEATK</sequence>
<gene>
    <name evidence="3" type="ORF">OS242_13425</name>
</gene>
<dbReference type="EMBL" id="JAPMLT010000007">
    <property type="protein sequence ID" value="MCX7570944.1"/>
    <property type="molecule type" value="Genomic_DNA"/>
</dbReference>
<keyword evidence="1" id="KW-0472">Membrane</keyword>
<feature type="transmembrane region" description="Helical" evidence="1">
    <location>
        <begin position="131"/>
        <end position="154"/>
    </location>
</feature>
<organism evidence="3 4">
    <name type="scientific">Tumebacillus lacus</name>
    <dbReference type="NCBI Taxonomy" id="2995335"/>
    <lineage>
        <taxon>Bacteria</taxon>
        <taxon>Bacillati</taxon>
        <taxon>Bacillota</taxon>
        <taxon>Bacilli</taxon>
        <taxon>Bacillales</taxon>
        <taxon>Alicyclobacillaceae</taxon>
        <taxon>Tumebacillus</taxon>
    </lineage>
</organism>
<proteinExistence type="predicted"/>
<feature type="transmembrane region" description="Helical" evidence="1">
    <location>
        <begin position="76"/>
        <end position="95"/>
    </location>
</feature>
<dbReference type="Pfam" id="PF09835">
    <property type="entry name" value="DUF2062"/>
    <property type="match status" value="1"/>
</dbReference>
<reference evidence="3 4" key="1">
    <citation type="submission" date="2022-11" db="EMBL/GenBank/DDBJ databases">
        <title>Study of microbial diversity in lake waters.</title>
        <authorList>
            <person name="Zhang J."/>
        </authorList>
    </citation>
    <scope>NUCLEOTIDE SEQUENCE [LARGE SCALE GENOMIC DNA]</scope>
    <source>
        <strain evidence="3 4">DT12</strain>
    </source>
</reference>